<reference evidence="1 2" key="1">
    <citation type="journal article" date="2021" name="Sci. Rep.">
        <title>The distribution of antibiotic resistance genes in chicken gut microbiota commensals.</title>
        <authorList>
            <person name="Juricova H."/>
            <person name="Matiasovicova J."/>
            <person name="Kubasova T."/>
            <person name="Cejkova D."/>
            <person name="Rychlik I."/>
        </authorList>
    </citation>
    <scope>NUCLEOTIDE SEQUENCE [LARGE SCALE GENOMIC DNA]</scope>
    <source>
        <strain evidence="1 2">An435</strain>
    </source>
</reference>
<dbReference type="InterPro" id="IPR024208">
    <property type="entry name" value="DUF3842"/>
</dbReference>
<dbReference type="EMBL" id="JACJLL010000086">
    <property type="protein sequence ID" value="MBM6820123.1"/>
    <property type="molecule type" value="Genomic_DNA"/>
</dbReference>
<dbReference type="RefSeq" id="WP_204572476.1">
    <property type="nucleotide sequence ID" value="NZ_JACJLL010000086.1"/>
</dbReference>
<name>A0ABS2FHT8_9CLOT</name>
<evidence type="ECO:0000313" key="1">
    <source>
        <dbReference type="EMBL" id="MBM6820123.1"/>
    </source>
</evidence>
<proteinExistence type="predicted"/>
<keyword evidence="2" id="KW-1185">Reference proteome</keyword>
<accession>A0ABS2FHT8</accession>
<gene>
    <name evidence="1" type="ORF">H6A19_12380</name>
</gene>
<evidence type="ECO:0000313" key="2">
    <source>
        <dbReference type="Proteomes" id="UP000767334"/>
    </source>
</evidence>
<comment type="caution">
    <text evidence="1">The sequence shown here is derived from an EMBL/GenBank/DDBJ whole genome shotgun (WGS) entry which is preliminary data.</text>
</comment>
<dbReference type="Proteomes" id="UP000767334">
    <property type="component" value="Unassembled WGS sequence"/>
</dbReference>
<protein>
    <submittedName>
        <fullName evidence="1">DUF3842 family protein</fullName>
    </submittedName>
</protein>
<dbReference type="Pfam" id="PF12953">
    <property type="entry name" value="DUF3842"/>
    <property type="match status" value="1"/>
</dbReference>
<sequence length="140" mass="15335">MIIAILDINGAGLGQNIIKKLKKDLFHDINIIALGTNTFATSKMVKAGAHIGVSGEKAICSFCKKNKVDCIIAPIGILCNGEKDMELCPSICKAVINMDCTKYIIPLQKHDIYIPGTRNLQIKDFIEEIISDIKCKMVIS</sequence>
<organism evidence="1 2">
    <name type="scientific">Clostridium saudiense</name>
    <dbReference type="NCBI Taxonomy" id="1414720"/>
    <lineage>
        <taxon>Bacteria</taxon>
        <taxon>Bacillati</taxon>
        <taxon>Bacillota</taxon>
        <taxon>Clostridia</taxon>
        <taxon>Eubacteriales</taxon>
        <taxon>Clostridiaceae</taxon>
        <taxon>Clostridium</taxon>
    </lineage>
</organism>